<dbReference type="PANTHER" id="PTHR46254">
    <property type="entry name" value="PROTEIN GVQW1-RELATED"/>
    <property type="match status" value="1"/>
</dbReference>
<dbReference type="Proteomes" id="UP000233100">
    <property type="component" value="Chromosome 16"/>
</dbReference>
<dbReference type="GeneTree" id="ENSGT00940000161627"/>
<proteinExistence type="predicted"/>
<sequence>MQPLPPGFKQFSCLSLLSSWDYRCAPPHPANFCIFGRDGVSPCWPGWSRSPDFVICPPWPPKVCGQIFLVKYLGPELLSIMPVEL</sequence>
<evidence type="ECO:0000313" key="1">
    <source>
        <dbReference type="Ensembl" id="ENSMFAP00000051684.1"/>
    </source>
</evidence>
<dbReference type="AlphaFoldDB" id="A0A7N9CGW3"/>
<accession>A0A7N9CGW3</accession>
<reference evidence="1" key="3">
    <citation type="submission" date="2025-09" db="UniProtKB">
        <authorList>
            <consortium name="Ensembl"/>
        </authorList>
    </citation>
    <scope>IDENTIFICATION</scope>
</reference>
<keyword evidence="2" id="KW-1185">Reference proteome</keyword>
<evidence type="ECO:0000313" key="2">
    <source>
        <dbReference type="Proteomes" id="UP000233100"/>
    </source>
</evidence>
<reference evidence="1" key="2">
    <citation type="submission" date="2025-08" db="UniProtKB">
        <authorList>
            <consortium name="Ensembl"/>
        </authorList>
    </citation>
    <scope>IDENTIFICATION</scope>
</reference>
<protein>
    <submittedName>
        <fullName evidence="1">Uncharacterized protein</fullName>
    </submittedName>
</protein>
<reference evidence="1 2" key="1">
    <citation type="submission" date="2013-03" db="EMBL/GenBank/DDBJ databases">
        <authorList>
            <person name="Warren W."/>
            <person name="Wilson R.K."/>
        </authorList>
    </citation>
    <scope>NUCLEOTIDE SEQUENCE</scope>
</reference>
<dbReference type="PANTHER" id="PTHR46254:SF6">
    <property type="entry name" value="HIGH MOBILITY GROUP AT-HOOK 2"/>
    <property type="match status" value="1"/>
</dbReference>
<name>A0A7N9CGW3_MACFA</name>
<dbReference type="Ensembl" id="ENSMFAT00000084608.1">
    <property type="protein sequence ID" value="ENSMFAP00000051684.1"/>
    <property type="gene ID" value="ENSMFAG00000055833.1"/>
</dbReference>
<organism evidence="1 2">
    <name type="scientific">Macaca fascicularis</name>
    <name type="common">Crab-eating macaque</name>
    <name type="synonym">Cynomolgus monkey</name>
    <dbReference type="NCBI Taxonomy" id="9541"/>
    <lineage>
        <taxon>Eukaryota</taxon>
        <taxon>Metazoa</taxon>
        <taxon>Chordata</taxon>
        <taxon>Craniata</taxon>
        <taxon>Vertebrata</taxon>
        <taxon>Euteleostomi</taxon>
        <taxon>Mammalia</taxon>
        <taxon>Eutheria</taxon>
        <taxon>Euarchontoglires</taxon>
        <taxon>Primates</taxon>
        <taxon>Haplorrhini</taxon>
        <taxon>Catarrhini</taxon>
        <taxon>Cercopithecidae</taxon>
        <taxon>Cercopithecinae</taxon>
        <taxon>Macaca</taxon>
    </lineage>
</organism>